<sequence length="384" mass="43782">MVRKISEGVYFVGVIDWDRELFDELIPLPNGTTYNAYIIKGEKVALIDTVDPDKEEEFYRNLKKLNIEKIDYVISNHAEQDHSGLIKEVVEKFGAKVVTNRKCAELLKDHLHIEENDVIEISEGDELDLGGKTLKFYMAPWVHWPETMVTYLKEDKILFSCDFFGSHYATSEIVKEVKDVLNEAKRYYAEIMMPFRKQVMKNIEKVETLEIEKIAPSHGPIYKDPENIIRAYKKWAGDEVEKEVVVLYVSMHGSVKKMIEYVVDGLMNKGIKVKLHNVTKSDIGQIAIDLVEASTVVVGVPMVLAGLHPKIAEVVYLMNALRPKTKYIGIVGSYGWGGRFIEELKGMLKNVKADILGEVVVKGLIKEKEYVKLDELIENISKVN</sequence>
<dbReference type="Gene3D" id="3.40.50.360">
    <property type="match status" value="1"/>
</dbReference>
<dbReference type="PROSITE" id="PS50902">
    <property type="entry name" value="FLAVODOXIN_LIKE"/>
    <property type="match status" value="1"/>
</dbReference>
<feature type="domain" description="Flavodoxin-like" evidence="2">
    <location>
        <begin position="244"/>
        <end position="384"/>
    </location>
</feature>
<gene>
    <name evidence="3" type="ORF">BW47_06385</name>
</gene>
<proteinExistence type="inferred from homology"/>
<evidence type="ECO:0000313" key="3">
    <source>
        <dbReference type="EMBL" id="APT74146.1"/>
    </source>
</evidence>
<protein>
    <submittedName>
        <fullName evidence="3">Metallo-beta-lactamase</fullName>
    </submittedName>
</protein>
<dbReference type="PANTHER" id="PTHR43717:SF1">
    <property type="entry name" value="ANAEROBIC NITRIC OXIDE REDUCTASE FLAVORUBREDOXIN"/>
    <property type="match status" value="1"/>
</dbReference>
<dbReference type="InterPro" id="IPR016440">
    <property type="entry name" value="Rubredoxin-O_OxRdtase"/>
</dbReference>
<dbReference type="Proteomes" id="UP000185490">
    <property type="component" value="Chromosome"/>
</dbReference>
<keyword evidence="4" id="KW-1185">Reference proteome</keyword>
<accession>A0ABN4UY96</accession>
<dbReference type="SMART" id="SM00849">
    <property type="entry name" value="Lactamase_B"/>
    <property type="match status" value="1"/>
</dbReference>
<dbReference type="RefSeq" id="WP_012057411.1">
    <property type="nucleotide sequence ID" value="NZ_CP007389.1"/>
</dbReference>
<dbReference type="InterPro" id="IPR036866">
    <property type="entry name" value="RibonucZ/Hydroxyglut_hydro"/>
</dbReference>
<dbReference type="PIRSF" id="PIRSF005243">
    <property type="entry name" value="ROO"/>
    <property type="match status" value="1"/>
</dbReference>
<evidence type="ECO:0000259" key="2">
    <source>
        <dbReference type="PROSITE" id="PS50902"/>
    </source>
</evidence>
<dbReference type="SUPFAM" id="SSF52218">
    <property type="entry name" value="Flavoproteins"/>
    <property type="match status" value="1"/>
</dbReference>
<name>A0ABN4UY96_9BACT</name>
<dbReference type="InterPro" id="IPR008254">
    <property type="entry name" value="Flavodoxin/NO_synth"/>
</dbReference>
<dbReference type="CDD" id="cd07709">
    <property type="entry name" value="flavodiiron_proteins_MBL-fold"/>
    <property type="match status" value="1"/>
</dbReference>
<dbReference type="EMBL" id="CP007389">
    <property type="protein sequence ID" value="APT74146.1"/>
    <property type="molecule type" value="Genomic_DNA"/>
</dbReference>
<dbReference type="Gene3D" id="3.60.15.10">
    <property type="entry name" value="Ribonuclease Z/Hydroxyacylglutathione hydrolase-like"/>
    <property type="match status" value="1"/>
</dbReference>
<evidence type="ECO:0000256" key="1">
    <source>
        <dbReference type="ARBA" id="ARBA00007121"/>
    </source>
</evidence>
<reference evidence="3 4" key="1">
    <citation type="submission" date="2014-02" db="EMBL/GenBank/DDBJ databases">
        <title>Diversity of Thermotogales isolates from hydrothermal vents.</title>
        <authorList>
            <person name="Haverkamp T.H.A."/>
            <person name="Lossouarn J."/>
            <person name="Geslin C."/>
            <person name="Nesbo C.L."/>
        </authorList>
    </citation>
    <scope>NUCLEOTIDE SEQUENCE [LARGE SCALE GENOMIC DNA]</scope>
    <source>
        <strain evidence="3 4">431</strain>
    </source>
</reference>
<dbReference type="Pfam" id="PF19583">
    <property type="entry name" value="ODP"/>
    <property type="match status" value="1"/>
</dbReference>
<dbReference type="InterPro" id="IPR001279">
    <property type="entry name" value="Metallo-B-lactamas"/>
</dbReference>
<comment type="similarity">
    <text evidence="1">In the N-terminal section; belongs to the zinc metallo-hydrolase group 3 family.</text>
</comment>
<dbReference type="SUPFAM" id="SSF56281">
    <property type="entry name" value="Metallo-hydrolase/oxidoreductase"/>
    <property type="match status" value="1"/>
</dbReference>
<dbReference type="InterPro" id="IPR029039">
    <property type="entry name" value="Flavoprotein-like_sf"/>
</dbReference>
<dbReference type="Pfam" id="PF00258">
    <property type="entry name" value="Flavodoxin_1"/>
    <property type="match status" value="1"/>
</dbReference>
<evidence type="ECO:0000313" key="4">
    <source>
        <dbReference type="Proteomes" id="UP000185490"/>
    </source>
</evidence>
<dbReference type="PANTHER" id="PTHR43717">
    <property type="entry name" value="ANAEROBIC NITRIC OXIDE REDUCTASE FLAVORUBREDOXIN"/>
    <property type="match status" value="1"/>
</dbReference>
<organism evidence="3 4">
    <name type="scientific">Thermosipho melanesiensis</name>
    <dbReference type="NCBI Taxonomy" id="46541"/>
    <lineage>
        <taxon>Bacteria</taxon>
        <taxon>Thermotogati</taxon>
        <taxon>Thermotogota</taxon>
        <taxon>Thermotogae</taxon>
        <taxon>Thermotogales</taxon>
        <taxon>Fervidobacteriaceae</taxon>
        <taxon>Thermosipho</taxon>
    </lineage>
</organism>
<dbReference type="InterPro" id="IPR045761">
    <property type="entry name" value="ODP_dom"/>
</dbReference>